<dbReference type="InterPro" id="IPR050857">
    <property type="entry name" value="D-2-hydroxyacid_DH"/>
</dbReference>
<feature type="domain" description="D-isomer specific 2-hydroxyacid dehydrogenase catalytic" evidence="5">
    <location>
        <begin position="8"/>
        <end position="108"/>
    </location>
</feature>
<dbReference type="GO" id="GO:0016616">
    <property type="term" value="F:oxidoreductase activity, acting on the CH-OH group of donors, NAD or NADP as acceptor"/>
    <property type="evidence" value="ECO:0007669"/>
    <property type="project" value="InterPro"/>
</dbReference>
<protein>
    <recommendedName>
        <fullName evidence="5">D-isomer specific 2-hydroxyacid dehydrogenase catalytic domain-containing protein</fullName>
    </recommendedName>
</protein>
<keyword evidence="3" id="KW-0520">NAD</keyword>
<comment type="similarity">
    <text evidence="1">Belongs to the D-isomer specific 2-hydroxyacid dehydrogenase family.</text>
</comment>
<dbReference type="AlphaFoldDB" id="A0AAD6UIV0"/>
<dbReference type="PANTHER" id="PTHR42789:SF1">
    <property type="entry name" value="D-ISOMER SPECIFIC 2-HYDROXYACID DEHYDROGENASE FAMILY PROTEIN (AFU_ORTHOLOGUE AFUA_6G10090)"/>
    <property type="match status" value="1"/>
</dbReference>
<reference evidence="6" key="1">
    <citation type="submission" date="2023-03" db="EMBL/GenBank/DDBJ databases">
        <title>Massive genome expansion in bonnet fungi (Mycena s.s.) driven by repeated elements and novel gene families across ecological guilds.</title>
        <authorList>
            <consortium name="Lawrence Berkeley National Laboratory"/>
            <person name="Harder C.B."/>
            <person name="Miyauchi S."/>
            <person name="Viragh M."/>
            <person name="Kuo A."/>
            <person name="Thoen E."/>
            <person name="Andreopoulos B."/>
            <person name="Lu D."/>
            <person name="Skrede I."/>
            <person name="Drula E."/>
            <person name="Henrissat B."/>
            <person name="Morin E."/>
            <person name="Kohler A."/>
            <person name="Barry K."/>
            <person name="LaButti K."/>
            <person name="Morin E."/>
            <person name="Salamov A."/>
            <person name="Lipzen A."/>
            <person name="Mereny Z."/>
            <person name="Hegedus B."/>
            <person name="Baldrian P."/>
            <person name="Stursova M."/>
            <person name="Weitz H."/>
            <person name="Taylor A."/>
            <person name="Grigoriev I.V."/>
            <person name="Nagy L.G."/>
            <person name="Martin F."/>
            <person name="Kauserud H."/>
        </authorList>
    </citation>
    <scope>NUCLEOTIDE SEQUENCE</scope>
    <source>
        <strain evidence="6">CBHHK173m</strain>
    </source>
</reference>
<evidence type="ECO:0000259" key="5">
    <source>
        <dbReference type="Pfam" id="PF00389"/>
    </source>
</evidence>
<dbReference type="EMBL" id="JARJCN010000002">
    <property type="protein sequence ID" value="KAJ7103628.1"/>
    <property type="molecule type" value="Genomic_DNA"/>
</dbReference>
<organism evidence="6 7">
    <name type="scientific">Mycena belliarum</name>
    <dbReference type="NCBI Taxonomy" id="1033014"/>
    <lineage>
        <taxon>Eukaryota</taxon>
        <taxon>Fungi</taxon>
        <taxon>Dikarya</taxon>
        <taxon>Basidiomycota</taxon>
        <taxon>Agaricomycotina</taxon>
        <taxon>Agaricomycetes</taxon>
        <taxon>Agaricomycetidae</taxon>
        <taxon>Agaricales</taxon>
        <taxon>Marasmiineae</taxon>
        <taxon>Mycenaceae</taxon>
        <taxon>Mycena</taxon>
    </lineage>
</organism>
<dbReference type="Gene3D" id="3.40.50.720">
    <property type="entry name" value="NAD(P)-binding Rossmann-like Domain"/>
    <property type="match status" value="1"/>
</dbReference>
<feature type="compositionally biased region" description="Basic and acidic residues" evidence="4">
    <location>
        <begin position="116"/>
        <end position="127"/>
    </location>
</feature>
<accession>A0AAD6UIV0</accession>
<keyword evidence="2" id="KW-0560">Oxidoreductase</keyword>
<evidence type="ECO:0000313" key="6">
    <source>
        <dbReference type="EMBL" id="KAJ7103628.1"/>
    </source>
</evidence>
<evidence type="ECO:0000256" key="2">
    <source>
        <dbReference type="ARBA" id="ARBA00023002"/>
    </source>
</evidence>
<gene>
    <name evidence="6" type="ORF">B0H15DRAFT_812986</name>
</gene>
<evidence type="ECO:0000313" key="7">
    <source>
        <dbReference type="Proteomes" id="UP001222325"/>
    </source>
</evidence>
<dbReference type="InterPro" id="IPR006139">
    <property type="entry name" value="D-isomer_2_OHA_DH_cat_dom"/>
</dbReference>
<proteinExistence type="inferred from homology"/>
<evidence type="ECO:0000256" key="3">
    <source>
        <dbReference type="ARBA" id="ARBA00023027"/>
    </source>
</evidence>
<sequence>MSVLRVAILDDYQEAALESANWSAVAQRVAAIDVYTDTISNEDLLVKRLGDYEIICAMRERTKFPASILDRLPKLRLLTTTGMRNFAIDTEHAKSKDITVSGTVSSAPHCVQPPARRAERLDPECRRPGRLHGAQPRSR</sequence>
<dbReference type="Pfam" id="PF00389">
    <property type="entry name" value="2-Hacid_dh"/>
    <property type="match status" value="1"/>
</dbReference>
<comment type="caution">
    <text evidence="6">The sequence shown here is derived from an EMBL/GenBank/DDBJ whole genome shotgun (WGS) entry which is preliminary data.</text>
</comment>
<dbReference type="GO" id="GO:0051287">
    <property type="term" value="F:NAD binding"/>
    <property type="evidence" value="ECO:0007669"/>
    <property type="project" value="InterPro"/>
</dbReference>
<dbReference type="Proteomes" id="UP001222325">
    <property type="component" value="Unassembled WGS sequence"/>
</dbReference>
<evidence type="ECO:0000256" key="4">
    <source>
        <dbReference type="SAM" id="MobiDB-lite"/>
    </source>
</evidence>
<evidence type="ECO:0000256" key="1">
    <source>
        <dbReference type="ARBA" id="ARBA00005854"/>
    </source>
</evidence>
<dbReference type="SUPFAM" id="SSF52283">
    <property type="entry name" value="Formate/glycerate dehydrogenase catalytic domain-like"/>
    <property type="match status" value="1"/>
</dbReference>
<dbReference type="PANTHER" id="PTHR42789">
    <property type="entry name" value="D-ISOMER SPECIFIC 2-HYDROXYACID DEHYDROGENASE FAMILY PROTEIN (AFU_ORTHOLOGUE AFUA_6G10090)"/>
    <property type="match status" value="1"/>
</dbReference>
<keyword evidence="7" id="KW-1185">Reference proteome</keyword>
<name>A0AAD6UIV0_9AGAR</name>
<feature type="region of interest" description="Disordered" evidence="4">
    <location>
        <begin position="97"/>
        <end position="139"/>
    </location>
</feature>